<evidence type="ECO:0000256" key="3">
    <source>
        <dbReference type="SAM" id="SignalP"/>
    </source>
</evidence>
<reference evidence="4" key="1">
    <citation type="submission" date="2012-04" db="EMBL/GenBank/DDBJ databases">
        <authorList>
            <person name="Wu C."/>
            <person name="Liu Z."/>
            <person name="Dai Q."/>
        </authorList>
    </citation>
    <scope>NUCLEOTIDE SEQUENCE</scope>
</reference>
<dbReference type="Pfam" id="PF02950">
    <property type="entry name" value="Conotoxin"/>
    <property type="match status" value="1"/>
</dbReference>
<feature type="signal peptide" evidence="3">
    <location>
        <begin position="1"/>
        <end position="22"/>
    </location>
</feature>
<dbReference type="GO" id="GO:0005576">
    <property type="term" value="C:extracellular region"/>
    <property type="evidence" value="ECO:0007669"/>
    <property type="project" value="UniProtKB-SubCell"/>
</dbReference>
<dbReference type="GO" id="GO:0008200">
    <property type="term" value="F:ion channel inhibitor activity"/>
    <property type="evidence" value="ECO:0007669"/>
    <property type="project" value="InterPro"/>
</dbReference>
<evidence type="ECO:0000256" key="2">
    <source>
        <dbReference type="ARBA" id="ARBA00022525"/>
    </source>
</evidence>
<evidence type="ECO:0000313" key="4">
    <source>
        <dbReference type="EMBL" id="AGE10503.1"/>
    </source>
</evidence>
<dbReference type="EMBL" id="JX000418">
    <property type="protein sequence ID" value="AGE10503.1"/>
    <property type="molecule type" value="mRNA"/>
</dbReference>
<keyword evidence="2" id="KW-0964">Secreted</keyword>
<dbReference type="AlphaFoldDB" id="M9PM84"/>
<sequence>MKLTCMVMVAVLFFTPWTFAPADDPRNGLENLFPKAPPEMKNPEAFKLNKRGPNTGELCDGVEQNCRYPYCFIVVCL</sequence>
<name>M9PM84_CONMR</name>
<feature type="chain" id="PRO_5004101729" evidence="3">
    <location>
        <begin position="23"/>
        <end position="77"/>
    </location>
</feature>
<accession>M9PM84</accession>
<evidence type="ECO:0000256" key="1">
    <source>
        <dbReference type="ARBA" id="ARBA00004613"/>
    </source>
</evidence>
<comment type="subcellular location">
    <subcellularLocation>
        <location evidence="1">Secreted</location>
    </subcellularLocation>
</comment>
<protein>
    <submittedName>
        <fullName evidence="4">Conotoxin Mr14.2</fullName>
    </submittedName>
</protein>
<organism evidence="4">
    <name type="scientific">Conus marmoreus</name>
    <name type="common">Marble cone</name>
    <dbReference type="NCBI Taxonomy" id="42752"/>
    <lineage>
        <taxon>Eukaryota</taxon>
        <taxon>Metazoa</taxon>
        <taxon>Spiralia</taxon>
        <taxon>Lophotrochozoa</taxon>
        <taxon>Mollusca</taxon>
        <taxon>Gastropoda</taxon>
        <taxon>Caenogastropoda</taxon>
        <taxon>Neogastropoda</taxon>
        <taxon>Conoidea</taxon>
        <taxon>Conidae</taxon>
        <taxon>Conus</taxon>
    </lineage>
</organism>
<keyword evidence="3" id="KW-0732">Signal</keyword>
<dbReference type="InterPro" id="IPR004214">
    <property type="entry name" value="Conotoxin"/>
</dbReference>
<proteinExistence type="evidence at transcript level"/>